<evidence type="ECO:0000256" key="3">
    <source>
        <dbReference type="ARBA" id="ARBA00022801"/>
    </source>
</evidence>
<dbReference type="Gene3D" id="1.10.1370.30">
    <property type="match status" value="1"/>
</dbReference>
<dbReference type="PANTHER" id="PTHR11804">
    <property type="entry name" value="PROTEASE M3 THIMET OLIGOPEPTIDASE-RELATED"/>
    <property type="match status" value="1"/>
</dbReference>
<evidence type="ECO:0000256" key="6">
    <source>
        <dbReference type="RuleBase" id="RU003435"/>
    </source>
</evidence>
<gene>
    <name evidence="8" type="ORF">GWP43_04120</name>
</gene>
<proteinExistence type="inferred from homology"/>
<organism evidence="8 9">
    <name type="scientific">Treponema vincentii</name>
    <dbReference type="NCBI Taxonomy" id="69710"/>
    <lineage>
        <taxon>Bacteria</taxon>
        <taxon>Pseudomonadati</taxon>
        <taxon>Spirochaetota</taxon>
        <taxon>Spirochaetia</taxon>
        <taxon>Spirochaetales</taxon>
        <taxon>Treponemataceae</taxon>
        <taxon>Treponema</taxon>
    </lineage>
</organism>
<keyword evidence="5 6" id="KW-0482">Metalloprotease</keyword>
<dbReference type="GO" id="GO:0006518">
    <property type="term" value="P:peptide metabolic process"/>
    <property type="evidence" value="ECO:0007669"/>
    <property type="project" value="TreeGrafter"/>
</dbReference>
<protein>
    <submittedName>
        <fullName evidence="8">M3 family oligoendopeptidase</fullName>
    </submittedName>
</protein>
<dbReference type="PANTHER" id="PTHR11804:SF28">
    <property type="entry name" value="OLIGOENDOPEPTIDASE F"/>
    <property type="match status" value="1"/>
</dbReference>
<feature type="domain" description="Peptidase M3A/M3B catalytic" evidence="7">
    <location>
        <begin position="171"/>
        <end position="274"/>
    </location>
</feature>
<dbReference type="InterPro" id="IPR001567">
    <property type="entry name" value="Pept_M3A_M3B_dom"/>
</dbReference>
<comment type="cofactor">
    <cofactor evidence="6">
        <name>Zn(2+)</name>
        <dbReference type="ChEBI" id="CHEBI:29105"/>
    </cofactor>
    <text evidence="6">Binds 1 zinc ion.</text>
</comment>
<dbReference type="GO" id="GO:0004222">
    <property type="term" value="F:metalloendopeptidase activity"/>
    <property type="evidence" value="ECO:0007669"/>
    <property type="project" value="InterPro"/>
</dbReference>
<dbReference type="KEGG" id="trz:GWP43_04120"/>
<dbReference type="GO" id="GO:0046872">
    <property type="term" value="F:metal ion binding"/>
    <property type="evidence" value="ECO:0007669"/>
    <property type="project" value="UniProtKB-UniRule"/>
</dbReference>
<evidence type="ECO:0000313" key="8">
    <source>
        <dbReference type="EMBL" id="QHX42770.1"/>
    </source>
</evidence>
<feature type="domain" description="Peptidase M3A/M3B catalytic" evidence="7">
    <location>
        <begin position="316"/>
        <end position="552"/>
    </location>
</feature>
<dbReference type="AlphaFoldDB" id="A0A6P1Y0J6"/>
<dbReference type="EMBL" id="CP048020">
    <property type="protein sequence ID" value="QHX42770.1"/>
    <property type="molecule type" value="Genomic_DNA"/>
</dbReference>
<evidence type="ECO:0000256" key="1">
    <source>
        <dbReference type="ARBA" id="ARBA00022670"/>
    </source>
</evidence>
<keyword evidence="2 6" id="KW-0479">Metal-binding</keyword>
<reference evidence="8 9" key="1">
    <citation type="submission" date="2020-01" db="EMBL/GenBank/DDBJ databases">
        <title>Complete genome sequence of a human oral phylogroup 1 Treponema sp. strain ATCC 700766, originally isolated from periodontitis dental plaque.</title>
        <authorList>
            <person name="Chan Y."/>
            <person name="Huo Y.-B."/>
            <person name="Yu X.-L."/>
            <person name="Zeng H."/>
            <person name="Leung W.-K."/>
            <person name="Watt R.M."/>
        </authorList>
    </citation>
    <scope>NUCLEOTIDE SEQUENCE [LARGE SCALE GENOMIC DNA]</scope>
    <source>
        <strain evidence="8 9">OMZ 804</strain>
    </source>
</reference>
<dbReference type="SUPFAM" id="SSF55486">
    <property type="entry name" value="Metalloproteases ('zincins'), catalytic domain"/>
    <property type="match status" value="1"/>
</dbReference>
<sequence length="570" mass="66340">MNTPEMKQFTDLPYTRPNMEALKTAFKKAERQFEAAHSAAEQIALIDEVQKLKSHYQTMQTLAEIRHSIDTRDGFYDAENTFFDESNPFYIEMTNSFNKKLLASSFRKELEKELGSHIFAMTELDMKVFSPSIMEDLAEENKLTSSYDKLIASAEIEFAGEKRTLAQLTPFMQDQDRATREKAAQAYYGFFAENEAEFDSIYDNLVKVRTRIAKKLGYKNFVQLGYDRMGRIDYNAEMVAAYRNQIYREIVPIAVDLRKRQAKRLGLKQLYYYDEPLEYTTGNAIPHGNPDWILANAKKMYAELSPETDEFFTFMTSHNLLDVLAKKGKAAGGYCTTIPDYKAPFIFANFNNTQHDVEVMTHEAGHAFQAYQSRNARLLEYVWPTYEACEIHSMSMEFFTWPWMNLFFEEQTDKFRFTHLSGALLFLPYGVTVDEFQHWVYEHPEASPAERKASWRSIEKKYLPERDYSDNDFLNRGGYWMRQGHIFSTPFYYIDYTLAQVCALQFWAKSLSNREMAWADYLRLCKAGGRDSFLKLVELANLKNPFKDGCIASVVPACTKWLNNINDTIL</sequence>
<accession>A0A6P1Y0J6</accession>
<dbReference type="Pfam" id="PF01432">
    <property type="entry name" value="Peptidase_M3"/>
    <property type="match status" value="2"/>
</dbReference>
<keyword evidence="1 6" id="KW-0645">Protease</keyword>
<evidence type="ECO:0000259" key="7">
    <source>
        <dbReference type="Pfam" id="PF01432"/>
    </source>
</evidence>
<keyword evidence="4 6" id="KW-0862">Zinc</keyword>
<dbReference type="Proteomes" id="UP000464374">
    <property type="component" value="Chromosome"/>
</dbReference>
<evidence type="ECO:0000256" key="5">
    <source>
        <dbReference type="ARBA" id="ARBA00023049"/>
    </source>
</evidence>
<name>A0A6P1Y0J6_9SPIR</name>
<dbReference type="NCBIfam" id="TIGR02289">
    <property type="entry name" value="M3_not_pepF"/>
    <property type="match status" value="1"/>
</dbReference>
<evidence type="ECO:0000256" key="4">
    <source>
        <dbReference type="ARBA" id="ARBA00022833"/>
    </source>
</evidence>
<evidence type="ECO:0000256" key="2">
    <source>
        <dbReference type="ARBA" id="ARBA00022723"/>
    </source>
</evidence>
<dbReference type="InterPro" id="IPR011976">
    <property type="entry name" value="Pept_M3B_oligopep-rel"/>
</dbReference>
<dbReference type="CDD" id="cd09606">
    <property type="entry name" value="M3B_PepF"/>
    <property type="match status" value="1"/>
</dbReference>
<dbReference type="RefSeq" id="WP_162662920.1">
    <property type="nucleotide sequence ID" value="NZ_CP048020.1"/>
</dbReference>
<dbReference type="InterPro" id="IPR045090">
    <property type="entry name" value="Pept_M3A_M3B"/>
</dbReference>
<keyword evidence="3 6" id="KW-0378">Hydrolase</keyword>
<dbReference type="GO" id="GO:0006508">
    <property type="term" value="P:proteolysis"/>
    <property type="evidence" value="ECO:0007669"/>
    <property type="project" value="UniProtKB-KW"/>
</dbReference>
<comment type="similarity">
    <text evidence="6">Belongs to the peptidase M3 family.</text>
</comment>
<evidence type="ECO:0000313" key="9">
    <source>
        <dbReference type="Proteomes" id="UP000464374"/>
    </source>
</evidence>